<gene>
    <name evidence="2" type="ORF">FA10DRAFT_281523</name>
</gene>
<proteinExistence type="predicted"/>
<evidence type="ECO:0000313" key="3">
    <source>
        <dbReference type="Proteomes" id="UP000245768"/>
    </source>
</evidence>
<dbReference type="SUPFAM" id="SSF47616">
    <property type="entry name" value="GST C-terminal domain-like"/>
    <property type="match status" value="1"/>
</dbReference>
<dbReference type="Gene3D" id="1.20.1050.10">
    <property type="match status" value="1"/>
</dbReference>
<evidence type="ECO:0000256" key="1">
    <source>
        <dbReference type="SAM" id="MobiDB-lite"/>
    </source>
</evidence>
<dbReference type="RefSeq" id="XP_025374483.1">
    <property type="nucleotide sequence ID" value="XM_025523701.1"/>
</dbReference>
<dbReference type="STRING" id="215250.A0A316YHU4"/>
<reference evidence="2 3" key="1">
    <citation type="journal article" date="2018" name="Mol. Biol. Evol.">
        <title>Broad Genomic Sampling Reveals a Smut Pathogenic Ancestry of the Fungal Clade Ustilaginomycotina.</title>
        <authorList>
            <person name="Kijpornyongpan T."/>
            <person name="Mondo S.J."/>
            <person name="Barry K."/>
            <person name="Sandor L."/>
            <person name="Lee J."/>
            <person name="Lipzen A."/>
            <person name="Pangilinan J."/>
            <person name="LaButti K."/>
            <person name="Hainaut M."/>
            <person name="Henrissat B."/>
            <person name="Grigoriev I.V."/>
            <person name="Spatafora J.W."/>
            <person name="Aime M.C."/>
        </authorList>
    </citation>
    <scope>NUCLEOTIDE SEQUENCE [LARGE SCALE GENOMIC DNA]</scope>
    <source>
        <strain evidence="2 3">MCA 4198</strain>
    </source>
</reference>
<dbReference type="GeneID" id="37045617"/>
<protein>
    <recommendedName>
        <fullName evidence="4">GST C-terminal domain-containing protein</fullName>
    </recommendedName>
</protein>
<feature type="region of interest" description="Disordered" evidence="1">
    <location>
        <begin position="26"/>
        <end position="47"/>
    </location>
</feature>
<dbReference type="AlphaFoldDB" id="A0A316YHU4"/>
<evidence type="ECO:0008006" key="4">
    <source>
        <dbReference type="Google" id="ProtNLM"/>
    </source>
</evidence>
<organism evidence="2 3">
    <name type="scientific">Acaromyces ingoldii</name>
    <dbReference type="NCBI Taxonomy" id="215250"/>
    <lineage>
        <taxon>Eukaryota</taxon>
        <taxon>Fungi</taxon>
        <taxon>Dikarya</taxon>
        <taxon>Basidiomycota</taxon>
        <taxon>Ustilaginomycotina</taxon>
        <taxon>Exobasidiomycetes</taxon>
        <taxon>Exobasidiales</taxon>
        <taxon>Cryptobasidiaceae</taxon>
        <taxon>Acaromyces</taxon>
    </lineage>
</organism>
<accession>A0A316YHU4</accession>
<dbReference type="Proteomes" id="UP000245768">
    <property type="component" value="Unassembled WGS sequence"/>
</dbReference>
<dbReference type="InParanoid" id="A0A316YHU4"/>
<evidence type="ECO:0000313" key="2">
    <source>
        <dbReference type="EMBL" id="PWN87285.1"/>
    </source>
</evidence>
<dbReference type="OrthoDB" id="422574at2759"/>
<sequence>MSLAKSNAADSLSTLSRQMTPWIKETKLSSHQRIHQESSSVSTTRSPHSKKVSCAVNRYVNEIRCVSGFLDHVLQKKKLLVGGKLSYADAASVTGYAIIFLFAD</sequence>
<name>A0A316YHU4_9BASI</name>
<keyword evidence="3" id="KW-1185">Reference proteome</keyword>
<dbReference type="InterPro" id="IPR036282">
    <property type="entry name" value="Glutathione-S-Trfase_C_sf"/>
</dbReference>
<dbReference type="EMBL" id="KZ819640">
    <property type="protein sequence ID" value="PWN87285.1"/>
    <property type="molecule type" value="Genomic_DNA"/>
</dbReference>